<reference evidence="2" key="1">
    <citation type="journal article" date="2020" name="Stud. Mycol.">
        <title>101 Dothideomycetes genomes: a test case for predicting lifestyles and emergence of pathogens.</title>
        <authorList>
            <person name="Haridas S."/>
            <person name="Albert R."/>
            <person name="Binder M."/>
            <person name="Bloem J."/>
            <person name="Labutti K."/>
            <person name="Salamov A."/>
            <person name="Andreopoulos B."/>
            <person name="Baker S."/>
            <person name="Barry K."/>
            <person name="Bills G."/>
            <person name="Bluhm B."/>
            <person name="Cannon C."/>
            <person name="Castanera R."/>
            <person name="Culley D."/>
            <person name="Daum C."/>
            <person name="Ezra D."/>
            <person name="Gonzalez J."/>
            <person name="Henrissat B."/>
            <person name="Kuo A."/>
            <person name="Liang C."/>
            <person name="Lipzen A."/>
            <person name="Lutzoni F."/>
            <person name="Magnuson J."/>
            <person name="Mondo S."/>
            <person name="Nolan M."/>
            <person name="Ohm R."/>
            <person name="Pangilinan J."/>
            <person name="Park H.-J."/>
            <person name="Ramirez L."/>
            <person name="Alfaro M."/>
            <person name="Sun H."/>
            <person name="Tritt A."/>
            <person name="Yoshinaga Y."/>
            <person name="Zwiers L.-H."/>
            <person name="Turgeon B."/>
            <person name="Goodwin S."/>
            <person name="Spatafora J."/>
            <person name="Crous P."/>
            <person name="Grigoriev I."/>
        </authorList>
    </citation>
    <scope>NUCLEOTIDE SEQUENCE</scope>
    <source>
        <strain evidence="2">ATCC 36951</strain>
    </source>
</reference>
<organism evidence="2 3">
    <name type="scientific">Zasmidium cellare ATCC 36951</name>
    <dbReference type="NCBI Taxonomy" id="1080233"/>
    <lineage>
        <taxon>Eukaryota</taxon>
        <taxon>Fungi</taxon>
        <taxon>Dikarya</taxon>
        <taxon>Ascomycota</taxon>
        <taxon>Pezizomycotina</taxon>
        <taxon>Dothideomycetes</taxon>
        <taxon>Dothideomycetidae</taxon>
        <taxon>Mycosphaerellales</taxon>
        <taxon>Mycosphaerellaceae</taxon>
        <taxon>Zasmidium</taxon>
    </lineage>
</organism>
<dbReference type="RefSeq" id="XP_033669182.1">
    <property type="nucleotide sequence ID" value="XM_033805996.1"/>
</dbReference>
<dbReference type="AlphaFoldDB" id="A0A6A6CNS1"/>
<dbReference type="GeneID" id="54559268"/>
<evidence type="ECO:0000256" key="1">
    <source>
        <dbReference type="SAM" id="MobiDB-lite"/>
    </source>
</evidence>
<feature type="compositionally biased region" description="Low complexity" evidence="1">
    <location>
        <begin position="34"/>
        <end position="49"/>
    </location>
</feature>
<dbReference type="Proteomes" id="UP000799537">
    <property type="component" value="Unassembled WGS sequence"/>
</dbReference>
<name>A0A6A6CNS1_ZASCE</name>
<dbReference type="EMBL" id="ML993591">
    <property type="protein sequence ID" value="KAF2168293.1"/>
    <property type="molecule type" value="Genomic_DNA"/>
</dbReference>
<evidence type="ECO:0000313" key="3">
    <source>
        <dbReference type="Proteomes" id="UP000799537"/>
    </source>
</evidence>
<protein>
    <submittedName>
        <fullName evidence="2">Uncharacterized protein</fullName>
    </submittedName>
</protein>
<gene>
    <name evidence="2" type="ORF">M409DRAFT_21730</name>
</gene>
<evidence type="ECO:0000313" key="2">
    <source>
        <dbReference type="EMBL" id="KAF2168293.1"/>
    </source>
</evidence>
<sequence>MARDFELIRSWLTGKRKHTGDDDEANASKRTRVDSVTSTTAAAAAPASSRPRRNVARRAPAIKREPGFSTSMRSQGHVANGGEGGNVPTAPAGGPQTNTGHAVHPTTAPAPSDAMLRLPPPGAAYGPNPLTGMIPGTRLRIRTRSDERRVDIWVTIPCHRNHHGSWYDVGEMPPGMCDYQIRGLCVTMHWCPQVLQCRVCGFRICRRCKQTINPDEWRDL</sequence>
<accession>A0A6A6CNS1</accession>
<keyword evidence="3" id="KW-1185">Reference proteome</keyword>
<proteinExistence type="predicted"/>
<feature type="region of interest" description="Disordered" evidence="1">
    <location>
        <begin position="10"/>
        <end position="108"/>
    </location>
</feature>